<dbReference type="PIRSF" id="PIRSF028177">
    <property type="entry name" value="Polyketide_synth_Omtfrase_TcmP"/>
    <property type="match status" value="1"/>
</dbReference>
<evidence type="ECO:0000256" key="2">
    <source>
        <dbReference type="ARBA" id="ARBA00022679"/>
    </source>
</evidence>
<dbReference type="PANTHER" id="PTHR43619">
    <property type="entry name" value="S-ADENOSYL-L-METHIONINE-DEPENDENT METHYLTRANSFERASE YKTD-RELATED"/>
    <property type="match status" value="1"/>
</dbReference>
<organism evidence="3 4">
    <name type="scientific">Lautropia mirabilis ATCC 51599</name>
    <dbReference type="NCBI Taxonomy" id="887898"/>
    <lineage>
        <taxon>Bacteria</taxon>
        <taxon>Pseudomonadati</taxon>
        <taxon>Pseudomonadota</taxon>
        <taxon>Betaproteobacteria</taxon>
        <taxon>Burkholderiales</taxon>
        <taxon>Burkholderiaceae</taxon>
        <taxon>Lautropia</taxon>
    </lineage>
</organism>
<sequence length="278" mass="31374">MTDKISPATVSALSETMLIPLWAKAVEQQQPQPLLKDAEAPRMLAMIDYDFDRFKGARMSQPGCCGRAALIDDEVQAFIRQHPDAVVAQIGAGIDARFERLGRPAITAWVDMDLPEVIALRRRLLPASTNIYLESSLLDEGWTATLAAYGKPVLLVLEGVLMYFDQAQVQAFFAMLARRLPGVTVVFDMLPPFVLKHGKHHDALKRMGGSAPSFQWALREPRDMEGWQPGLRVQVTGHLSERCGKRYPWLLRMIYRTNWGRRNMDQRIIRVEVGAIPH</sequence>
<keyword evidence="2 3" id="KW-0808">Transferase</keyword>
<keyword evidence="4" id="KW-1185">Reference proteome</keyword>
<reference evidence="3 4" key="1">
    <citation type="submission" date="2010-12" db="EMBL/GenBank/DDBJ databases">
        <authorList>
            <person name="Muzny D."/>
            <person name="Qin X."/>
            <person name="Deng J."/>
            <person name="Jiang H."/>
            <person name="Liu Y."/>
            <person name="Qu J."/>
            <person name="Song X.-Z."/>
            <person name="Zhang L."/>
            <person name="Thornton R."/>
            <person name="Coyle M."/>
            <person name="Francisco L."/>
            <person name="Jackson L."/>
            <person name="Javaid M."/>
            <person name="Korchina V."/>
            <person name="Kovar C."/>
            <person name="Mata R."/>
            <person name="Mathew T."/>
            <person name="Ngo R."/>
            <person name="Nguyen L."/>
            <person name="Nguyen N."/>
            <person name="Okwuonu G."/>
            <person name="Ongeri F."/>
            <person name="Pham C."/>
            <person name="Simmons D."/>
            <person name="Wilczek-Boney K."/>
            <person name="Hale W."/>
            <person name="Jakkamsetti A."/>
            <person name="Pham P."/>
            <person name="Ruth R."/>
            <person name="San Lucas F."/>
            <person name="Warren J."/>
            <person name="Zhang J."/>
            <person name="Zhao Z."/>
            <person name="Zhou C."/>
            <person name="Zhu D."/>
            <person name="Lee S."/>
            <person name="Bess C."/>
            <person name="Blankenburg K."/>
            <person name="Forbes L."/>
            <person name="Fu Q."/>
            <person name="Gubbala S."/>
            <person name="Hirani K."/>
            <person name="Jayaseelan J.C."/>
            <person name="Lara F."/>
            <person name="Munidasa M."/>
            <person name="Palculict T."/>
            <person name="Patil S."/>
            <person name="Pu L.-L."/>
            <person name="Saada N."/>
            <person name="Tang L."/>
            <person name="Weissenberger G."/>
            <person name="Zhu Y."/>
            <person name="Hemphill L."/>
            <person name="Shang Y."/>
            <person name="Youmans B."/>
            <person name="Ayvaz T."/>
            <person name="Ross M."/>
            <person name="Santibanez J."/>
            <person name="Aqrawi P."/>
            <person name="Gross S."/>
            <person name="Joshi V."/>
            <person name="Fowler G."/>
            <person name="Nazareth L."/>
            <person name="Reid J."/>
            <person name="Worley K."/>
            <person name="Petrosino J."/>
            <person name="Highlander S."/>
            <person name="Gibbs R."/>
        </authorList>
    </citation>
    <scope>NUCLEOTIDE SEQUENCE [LARGE SCALE GENOMIC DNA]</scope>
    <source>
        <strain evidence="3 4">ATCC 51599</strain>
    </source>
</reference>
<dbReference type="SUPFAM" id="SSF53335">
    <property type="entry name" value="S-adenosyl-L-methionine-dependent methyltransferases"/>
    <property type="match status" value="1"/>
</dbReference>
<name>E7RWE3_9BURK</name>
<keyword evidence="1 3" id="KW-0489">Methyltransferase</keyword>
<evidence type="ECO:0000313" key="3">
    <source>
        <dbReference type="EMBL" id="EFV95318.1"/>
    </source>
</evidence>
<evidence type="ECO:0000313" key="4">
    <source>
        <dbReference type="Proteomes" id="UP000011021"/>
    </source>
</evidence>
<protein>
    <submittedName>
        <fullName evidence="3">O-methyltransferase domain protein</fullName>
    </submittedName>
</protein>
<dbReference type="STRING" id="887898.HMPREF0551_0806"/>
<proteinExistence type="predicted"/>
<dbReference type="Gene3D" id="3.40.50.150">
    <property type="entry name" value="Vaccinia Virus protein VP39"/>
    <property type="match status" value="1"/>
</dbReference>
<gene>
    <name evidence="3" type="ORF">HMPREF0551_0806</name>
</gene>
<dbReference type="InterPro" id="IPR016874">
    <property type="entry name" value="TcmP-like"/>
</dbReference>
<comment type="caution">
    <text evidence="3">The sequence shown here is derived from an EMBL/GenBank/DDBJ whole genome shotgun (WGS) entry which is preliminary data.</text>
</comment>
<dbReference type="GO" id="GO:0032259">
    <property type="term" value="P:methylation"/>
    <property type="evidence" value="ECO:0007669"/>
    <property type="project" value="UniProtKB-KW"/>
</dbReference>
<dbReference type="EMBL" id="AEQP01000003">
    <property type="protein sequence ID" value="EFV95318.1"/>
    <property type="molecule type" value="Genomic_DNA"/>
</dbReference>
<dbReference type="GO" id="GO:0008168">
    <property type="term" value="F:methyltransferase activity"/>
    <property type="evidence" value="ECO:0007669"/>
    <property type="project" value="UniProtKB-KW"/>
</dbReference>
<dbReference type="HOGENOM" id="CLU_069348_0_0_4"/>
<dbReference type="RefSeq" id="WP_005672969.1">
    <property type="nucleotide sequence ID" value="NZ_CP146288.1"/>
</dbReference>
<accession>E7RWE3</accession>
<dbReference type="InterPro" id="IPR029063">
    <property type="entry name" value="SAM-dependent_MTases_sf"/>
</dbReference>
<evidence type="ECO:0000256" key="1">
    <source>
        <dbReference type="ARBA" id="ARBA00022603"/>
    </source>
</evidence>
<dbReference type="Proteomes" id="UP000011021">
    <property type="component" value="Unassembled WGS sequence"/>
</dbReference>
<dbReference type="Pfam" id="PF04072">
    <property type="entry name" value="LCM"/>
    <property type="match status" value="1"/>
</dbReference>
<dbReference type="InterPro" id="IPR007213">
    <property type="entry name" value="Ppm1/Ppm2/Tcmp"/>
</dbReference>
<dbReference type="AlphaFoldDB" id="E7RWE3"/>
<dbReference type="eggNOG" id="COG3315">
    <property type="taxonomic scope" value="Bacteria"/>
</dbReference>
<dbReference type="PANTHER" id="PTHR43619:SF2">
    <property type="entry name" value="S-ADENOSYL-L-METHIONINE-DEPENDENT METHYLTRANSFERASES SUPERFAMILY PROTEIN"/>
    <property type="match status" value="1"/>
</dbReference>